<gene>
    <name evidence="1" type="ORF">UFOVP1290_232</name>
</gene>
<organism evidence="1">
    <name type="scientific">uncultured Caudovirales phage</name>
    <dbReference type="NCBI Taxonomy" id="2100421"/>
    <lineage>
        <taxon>Viruses</taxon>
        <taxon>Duplodnaviria</taxon>
        <taxon>Heunggongvirae</taxon>
        <taxon>Uroviricota</taxon>
        <taxon>Caudoviricetes</taxon>
        <taxon>Peduoviridae</taxon>
        <taxon>Maltschvirus</taxon>
        <taxon>Maltschvirus maltsch</taxon>
    </lineage>
</organism>
<protein>
    <submittedName>
        <fullName evidence="1">Uncharacterized protein</fullName>
    </submittedName>
</protein>
<proteinExistence type="predicted"/>
<reference evidence="1" key="1">
    <citation type="submission" date="2020-05" db="EMBL/GenBank/DDBJ databases">
        <authorList>
            <person name="Chiriac C."/>
            <person name="Salcher M."/>
            <person name="Ghai R."/>
            <person name="Kavagutti S V."/>
        </authorList>
    </citation>
    <scope>NUCLEOTIDE SEQUENCE</scope>
</reference>
<name>A0A6J5RKW5_9CAUD</name>
<evidence type="ECO:0000313" key="1">
    <source>
        <dbReference type="EMBL" id="CAB4196712.1"/>
    </source>
</evidence>
<sequence>MNLNDFLEEAVRNIIVAAATKSSNLNIIQRVMPLLKDGDHWNTGHVLNSSYKVIINANGQQEYRPMTSSKYKTYLVTIN</sequence>
<accession>A0A6J5RKW5</accession>
<dbReference type="EMBL" id="LR797252">
    <property type="protein sequence ID" value="CAB4196712.1"/>
    <property type="molecule type" value="Genomic_DNA"/>
</dbReference>